<sequence length="844" mass="94836">LNPKVSPFQRRFVGEVRRCEEMEKTFTFLQQELRAAGRVPGPCPESPRAPVAREALRVQEQSEQLALELREVTRNRASLRGRLRDMRQYLHVLREGQRFTSLPAPLGSPPRPRALSEREPLLDPSLHHHLERKINFLAGVIHPWRVAAFERLLWRACRGYLVASFVEMPEPMEDPATGESITWVIFLISYWGEQIGQKIRKISDCFHCQVYPYPESEASRTDTMTRLHGEIQELSVTLEETEKYLAEVLDKVALALPTWRVQVQKMKAVYLILNQCSFDVTEKCLIAEVWCPVQDLTQVQDALRQGSYQSGSSVECFVQRVPTSESPPTLIRTNKFTAGFQSIVDAYGVASYQEVNPAPYAIITFPFIFAIMFGDVGHGLLMFLFALWMVLYEDSPRLRQGTNEIWLTFFEGRYLILLMGAFSIYTGFIYNECFSKATVIFPSAWSVATMANHSSWRWGGVPAPCPGPRLPAGTDTPRSAPSSAYLATHPLLTLDPNVTGVFRGPYPFGIDPIWSLATNHLNFLNSFKMKMSVVLGIVHMGFGVVLGVFNHVHFQQRHRLVLEFLPEMIFLLALFGYLVFLIFYKWIKFSAADSLVAPSILIHFIDMFLFTSNAENLPLYPGQVPVQMVLVVLALASVPVLLLGTPLYRWCRQRTRRMVRLGAVGGLHGGQVGGLTASTVPVQPPATGEQEPLLEGQEAGNSVNATKEDVESGGHSHDAKHLDFAEIFMHQAIHTIEYCLGCISNTASYLRLWALSLAHAQLSEVLWTMVMRNGFVGLSYVGGVVLVPVFAAFAVLTVAILLVMEGLSAFLHALRLHWVEFQNKFYVGAGYKLCPFAFAPDTWE</sequence>
<comment type="subcellular location">
    <subcellularLocation>
        <location evidence="1">Membrane</location>
        <topology evidence="1">Multi-pass membrane protein</topology>
    </subcellularLocation>
</comment>
<accession>A0A7K7MCZ9</accession>
<gene>
    <name evidence="10" type="primary">Tcirg1</name>
    <name evidence="10" type="ORF">BRAATR_R10619</name>
</gene>
<dbReference type="InterPro" id="IPR002490">
    <property type="entry name" value="V-ATPase_116kDa_su"/>
</dbReference>
<feature type="transmembrane region" description="Helical" evidence="9">
    <location>
        <begin position="533"/>
        <end position="552"/>
    </location>
</feature>
<evidence type="ECO:0000313" key="10">
    <source>
        <dbReference type="EMBL" id="NWZ40868.1"/>
    </source>
</evidence>
<evidence type="ECO:0000256" key="3">
    <source>
        <dbReference type="ARBA" id="ARBA00022448"/>
    </source>
</evidence>
<dbReference type="GO" id="GO:0007035">
    <property type="term" value="P:vacuolar acidification"/>
    <property type="evidence" value="ECO:0007669"/>
    <property type="project" value="TreeGrafter"/>
</dbReference>
<dbReference type="PIRSF" id="PIRSF001293">
    <property type="entry name" value="ATP6V0A1"/>
    <property type="match status" value="1"/>
</dbReference>
<feature type="transmembrane region" description="Helical" evidence="9">
    <location>
        <begin position="412"/>
        <end position="430"/>
    </location>
</feature>
<dbReference type="PANTHER" id="PTHR11629">
    <property type="entry name" value="VACUOLAR PROTON ATPASES"/>
    <property type="match status" value="1"/>
</dbReference>
<dbReference type="GO" id="GO:0000220">
    <property type="term" value="C:vacuolar proton-transporting V-type ATPase, V0 domain"/>
    <property type="evidence" value="ECO:0007669"/>
    <property type="project" value="InterPro"/>
</dbReference>
<dbReference type="AlphaFoldDB" id="A0A7K7MCZ9"/>
<dbReference type="GO" id="GO:0005886">
    <property type="term" value="C:plasma membrane"/>
    <property type="evidence" value="ECO:0007669"/>
    <property type="project" value="TreeGrafter"/>
</dbReference>
<dbReference type="GO" id="GO:0051117">
    <property type="term" value="F:ATPase binding"/>
    <property type="evidence" value="ECO:0007669"/>
    <property type="project" value="TreeGrafter"/>
</dbReference>
<proteinExistence type="inferred from homology"/>
<evidence type="ECO:0000256" key="7">
    <source>
        <dbReference type="ARBA" id="ARBA00023065"/>
    </source>
</evidence>
<dbReference type="PANTHER" id="PTHR11629:SF21">
    <property type="entry name" value="V-TYPE PROTON ATPASE 116 KDA SUBUNIT A 3"/>
    <property type="match status" value="1"/>
</dbReference>
<comment type="similarity">
    <text evidence="2 9">Belongs to the V-ATPase 116 kDa subunit family.</text>
</comment>
<keyword evidence="5 9" id="KW-0375">Hydrogen ion transport</keyword>
<evidence type="ECO:0000256" key="4">
    <source>
        <dbReference type="ARBA" id="ARBA00022692"/>
    </source>
</evidence>
<feature type="non-terminal residue" evidence="10">
    <location>
        <position position="844"/>
    </location>
</feature>
<protein>
    <recommendedName>
        <fullName evidence="9">V-type proton ATPase subunit a</fullName>
    </recommendedName>
</protein>
<keyword evidence="11" id="KW-1185">Reference proteome</keyword>
<feature type="transmembrane region" description="Helical" evidence="9">
    <location>
        <begin position="564"/>
        <end position="583"/>
    </location>
</feature>
<evidence type="ECO:0000313" key="11">
    <source>
        <dbReference type="Proteomes" id="UP000540762"/>
    </source>
</evidence>
<feature type="transmembrane region" description="Helical" evidence="9">
    <location>
        <begin position="367"/>
        <end position="392"/>
    </location>
</feature>
<organism evidence="10 11">
    <name type="scientific">Brachypodius melanocephalos</name>
    <name type="common">black-headed bulbul</name>
    <dbReference type="NCBI Taxonomy" id="3235156"/>
    <lineage>
        <taxon>Eukaryota</taxon>
        <taxon>Metazoa</taxon>
        <taxon>Chordata</taxon>
        <taxon>Craniata</taxon>
        <taxon>Vertebrata</taxon>
        <taxon>Euteleostomi</taxon>
        <taxon>Archelosauria</taxon>
        <taxon>Archosauria</taxon>
        <taxon>Dinosauria</taxon>
        <taxon>Saurischia</taxon>
        <taxon>Theropoda</taxon>
        <taxon>Coelurosauria</taxon>
        <taxon>Aves</taxon>
        <taxon>Neognathae</taxon>
        <taxon>Neoaves</taxon>
        <taxon>Telluraves</taxon>
        <taxon>Australaves</taxon>
        <taxon>Passeriformes</taxon>
        <taxon>Sylvioidea</taxon>
        <taxon>Pycnonotidae</taxon>
        <taxon>Brachypodius</taxon>
    </lineage>
</organism>
<dbReference type="GO" id="GO:0046961">
    <property type="term" value="F:proton-transporting ATPase activity, rotational mechanism"/>
    <property type="evidence" value="ECO:0007669"/>
    <property type="project" value="InterPro"/>
</dbReference>
<keyword evidence="4 9" id="KW-0812">Transmembrane</keyword>
<feature type="non-terminal residue" evidence="10">
    <location>
        <position position="1"/>
    </location>
</feature>
<reference evidence="10 11" key="1">
    <citation type="submission" date="2019-09" db="EMBL/GenBank/DDBJ databases">
        <title>Bird 10,000 Genomes (B10K) Project - Family phase.</title>
        <authorList>
            <person name="Zhang G."/>
        </authorList>
    </citation>
    <scope>NUCLEOTIDE SEQUENCE [LARGE SCALE GENOMIC DNA]</scope>
    <source>
        <strain evidence="10">OUT-0037</strain>
        <tissue evidence="10">Liver</tissue>
    </source>
</reference>
<keyword evidence="8 9" id="KW-0472">Membrane</keyword>
<keyword evidence="3 9" id="KW-0813">Transport</keyword>
<keyword evidence="7 9" id="KW-0406">Ion transport</keyword>
<dbReference type="InterPro" id="IPR026028">
    <property type="entry name" value="V-type_ATPase_116kDa_su_euka"/>
</dbReference>
<evidence type="ECO:0000256" key="6">
    <source>
        <dbReference type="ARBA" id="ARBA00022989"/>
    </source>
</evidence>
<feature type="transmembrane region" description="Helical" evidence="9">
    <location>
        <begin position="626"/>
        <end position="648"/>
    </location>
</feature>
<dbReference type="Pfam" id="PF01496">
    <property type="entry name" value="V_ATPase_I"/>
    <property type="match status" value="1"/>
</dbReference>
<keyword evidence="6 9" id="KW-1133">Transmembrane helix</keyword>
<name>A0A7K7MCZ9_9PASS</name>
<evidence type="ECO:0000256" key="5">
    <source>
        <dbReference type="ARBA" id="ARBA00022781"/>
    </source>
</evidence>
<comment type="function">
    <text evidence="9">Essential component of the vacuolar proton pump (V-ATPase), a multimeric enzyme that catalyzes the translocation of protons across the membranes. Required for assembly and activity of the V-ATPase.</text>
</comment>
<evidence type="ECO:0000256" key="9">
    <source>
        <dbReference type="RuleBase" id="RU361189"/>
    </source>
</evidence>
<dbReference type="EMBL" id="VZSR01002415">
    <property type="protein sequence ID" value="NWZ40868.1"/>
    <property type="molecule type" value="Genomic_DNA"/>
</dbReference>
<evidence type="ECO:0000256" key="1">
    <source>
        <dbReference type="ARBA" id="ARBA00004141"/>
    </source>
</evidence>
<feature type="transmembrane region" description="Helical" evidence="9">
    <location>
        <begin position="778"/>
        <end position="804"/>
    </location>
</feature>
<evidence type="ECO:0000256" key="8">
    <source>
        <dbReference type="ARBA" id="ARBA00023136"/>
    </source>
</evidence>
<evidence type="ECO:0000256" key="2">
    <source>
        <dbReference type="ARBA" id="ARBA00009904"/>
    </source>
</evidence>
<dbReference type="Proteomes" id="UP000540762">
    <property type="component" value="Unassembled WGS sequence"/>
</dbReference>
<comment type="caution">
    <text evidence="10">The sequence shown here is derived from an EMBL/GenBank/DDBJ whole genome shotgun (WGS) entry which is preliminary data.</text>
</comment>